<evidence type="ECO:0000256" key="6">
    <source>
        <dbReference type="PIRSR" id="PIRSR624869-1"/>
    </source>
</evidence>
<feature type="region of interest" description="Disordered" evidence="9">
    <location>
        <begin position="1"/>
        <end position="21"/>
    </location>
</feature>
<feature type="transmembrane region" description="Helical" evidence="10">
    <location>
        <begin position="21"/>
        <end position="41"/>
    </location>
</feature>
<evidence type="ECO:0000256" key="9">
    <source>
        <dbReference type="SAM" id="MobiDB-lite"/>
    </source>
</evidence>
<dbReference type="InterPro" id="IPR009581">
    <property type="entry name" value="FAM20_C"/>
</dbReference>
<feature type="binding site" evidence="7">
    <location>
        <begin position="308"/>
        <end position="311"/>
    </location>
    <ligand>
        <name>ATP</name>
        <dbReference type="ChEBI" id="CHEBI:30616"/>
    </ligand>
</feature>
<comment type="subcellular location">
    <subcellularLocation>
        <location evidence="1">Golgi apparatus</location>
    </subcellularLocation>
</comment>
<keyword evidence="8" id="KW-0464">Manganese</keyword>
<dbReference type="GO" id="GO:0016773">
    <property type="term" value="F:phosphotransferase activity, alcohol group as acceptor"/>
    <property type="evidence" value="ECO:0000318"/>
    <property type="project" value="GO_Central"/>
</dbReference>
<evidence type="ECO:0000313" key="14">
    <source>
        <dbReference type="Proteomes" id="UP000015101"/>
    </source>
</evidence>
<evidence type="ECO:0000256" key="4">
    <source>
        <dbReference type="ARBA" id="ARBA00023157"/>
    </source>
</evidence>
<keyword evidence="4" id="KW-1015">Disulfide bond</keyword>
<evidence type="ECO:0000256" key="7">
    <source>
        <dbReference type="PIRSR" id="PIRSR624869-2"/>
    </source>
</evidence>
<gene>
    <name evidence="13" type="primary">20195013</name>
    <name evidence="12" type="ORF">HELRODRAFT_108618</name>
</gene>
<feature type="binding site" evidence="7">
    <location>
        <position position="399"/>
    </location>
    <ligand>
        <name>ATP</name>
        <dbReference type="ChEBI" id="CHEBI:30616"/>
    </ligand>
</feature>
<keyword evidence="10" id="KW-0472">Membrane</keyword>
<evidence type="ECO:0000313" key="12">
    <source>
        <dbReference type="EMBL" id="ESN90529.1"/>
    </source>
</evidence>
<dbReference type="GO" id="GO:0005794">
    <property type="term" value="C:Golgi apparatus"/>
    <property type="evidence" value="ECO:0007669"/>
    <property type="project" value="UniProtKB-SubCell"/>
</dbReference>
<evidence type="ECO:0000256" key="2">
    <source>
        <dbReference type="ARBA" id="ARBA00006557"/>
    </source>
</evidence>
<dbReference type="EMBL" id="KB097753">
    <property type="protein sequence ID" value="ESN90529.1"/>
    <property type="molecule type" value="Genomic_DNA"/>
</dbReference>
<feature type="binding site" evidence="8">
    <location>
        <position position="399"/>
    </location>
    <ligand>
        <name>Mn(2+)</name>
        <dbReference type="ChEBI" id="CHEBI:29035"/>
    </ligand>
</feature>
<dbReference type="Proteomes" id="UP000015101">
    <property type="component" value="Unassembled WGS sequence"/>
</dbReference>
<feature type="binding site" evidence="7">
    <location>
        <position position="224"/>
    </location>
    <ligand>
        <name>ATP</name>
        <dbReference type="ChEBI" id="CHEBI:30616"/>
    </ligand>
</feature>
<feature type="binding site" evidence="8">
    <location>
        <position position="224"/>
    </location>
    <ligand>
        <name>Mn(2+)</name>
        <dbReference type="ChEBI" id="CHEBI:29035"/>
    </ligand>
</feature>
<evidence type="ECO:0000256" key="10">
    <source>
        <dbReference type="SAM" id="Phobius"/>
    </source>
</evidence>
<dbReference type="KEGG" id="hro:HELRODRAFT_108618"/>
<evidence type="ECO:0000256" key="3">
    <source>
        <dbReference type="ARBA" id="ARBA00023034"/>
    </source>
</evidence>
<keyword evidence="10" id="KW-0812">Transmembrane</keyword>
<dbReference type="OMA" id="WESADRM"/>
<keyword evidence="7" id="KW-0547">Nucleotide-binding</keyword>
<proteinExistence type="inferred from homology"/>
<dbReference type="GO" id="GO:0046872">
    <property type="term" value="F:metal ion binding"/>
    <property type="evidence" value="ECO:0007669"/>
    <property type="project" value="UniProtKB-KW"/>
</dbReference>
<dbReference type="GeneID" id="20195013"/>
<organism evidence="13 14">
    <name type="scientific">Helobdella robusta</name>
    <name type="common">Californian leech</name>
    <dbReference type="NCBI Taxonomy" id="6412"/>
    <lineage>
        <taxon>Eukaryota</taxon>
        <taxon>Metazoa</taxon>
        <taxon>Spiralia</taxon>
        <taxon>Lophotrochozoa</taxon>
        <taxon>Annelida</taxon>
        <taxon>Clitellata</taxon>
        <taxon>Hirudinea</taxon>
        <taxon>Rhynchobdellida</taxon>
        <taxon>Glossiphoniidae</taxon>
        <taxon>Helobdella</taxon>
    </lineage>
</organism>
<dbReference type="STRING" id="6412.T1EEL1"/>
<accession>T1EEL1</accession>
<comment type="cofactor">
    <cofactor evidence="8">
        <name>Mn(2+)</name>
        <dbReference type="ChEBI" id="CHEBI:29035"/>
    </cofactor>
</comment>
<evidence type="ECO:0000256" key="5">
    <source>
        <dbReference type="ARBA" id="ARBA00023180"/>
    </source>
</evidence>
<comment type="similarity">
    <text evidence="2">Belongs to the FAM20 family.</text>
</comment>
<dbReference type="InterPro" id="IPR024869">
    <property type="entry name" value="FAM20"/>
</dbReference>
<dbReference type="PANTHER" id="PTHR12450">
    <property type="entry name" value="DENTIN MATRIX PROTEIN 4 PROTEIN FAM20"/>
    <property type="match status" value="1"/>
</dbReference>
<sequence>MPQRQATPSSSSSSSSLPSSSNIRTGVLLVMVVCILTYSMVIDFKGNIDLDDFIDYEEIEQEMESYNPVQIVKYKSPIDERLFIPWPPGVSYNEFEFKHSKNLNMLMGRQLEDGDRQSKYQTCHNAKQSNERTKRFNQIWESADRMISRQGLWDPESAIYRDVLDALATACIVNVEVLDREEYESGTGDKWVVTLEGGQKAMLKIVWESKGDMKKGGLCNDGFEMPTSEIAAFHLHRILGFHNVPIVVGRRLDLLKDIRPNASPAVARQIKITETLAGNESCVRGFCLYCKQEHSLCPRDNIIEVSLTYWVPRRLKLHTKPDLFMPYSTSRMEKWSVYGFNNKTYCDEVRQTIEPYEEVGMYLDLFDFSVLDTLMYHFDTKHYTVDDGSSAHGLTVRLDHGRAFCAYDKHEKHIFLAPVYQCCTLRKSTYENLLKLRGGKLSEMMKAALKSDPLAPILKSVWYTVLDDRLRIILELIDKCISRNGSRQVLIVGK</sequence>
<keyword evidence="5" id="KW-0325">Glycoprotein</keyword>
<keyword evidence="7" id="KW-0067">ATP-binding</keyword>
<dbReference type="AlphaFoldDB" id="T1EEL1"/>
<protein>
    <recommendedName>
        <fullName evidence="11">FAM20 C-terminal domain-containing protein</fullName>
    </recommendedName>
</protein>
<dbReference type="EMBL" id="AMQM01002275">
    <property type="status" value="NOT_ANNOTATED_CDS"/>
    <property type="molecule type" value="Genomic_DNA"/>
</dbReference>
<dbReference type="RefSeq" id="XP_009031446.1">
    <property type="nucleotide sequence ID" value="XM_009033198.1"/>
</dbReference>
<dbReference type="EnsemblMetazoa" id="HelroT108618">
    <property type="protein sequence ID" value="HelroP108618"/>
    <property type="gene ID" value="HelroG108618"/>
</dbReference>
<keyword evidence="3" id="KW-0333">Golgi apparatus</keyword>
<dbReference type="OrthoDB" id="8583677at2759"/>
<dbReference type="HOGENOM" id="CLU_028926_1_0_1"/>
<dbReference type="PANTHER" id="PTHR12450:SF22">
    <property type="entry name" value="EXTRACELLULAR SERINE_THREONINE PROTEIN CG31145"/>
    <property type="match status" value="1"/>
</dbReference>
<name>T1EEL1_HELRO</name>
<dbReference type="eggNOG" id="KOG3829">
    <property type="taxonomic scope" value="Eukaryota"/>
</dbReference>
<feature type="compositionally biased region" description="Low complexity" evidence="9">
    <location>
        <begin position="8"/>
        <end position="21"/>
    </location>
</feature>
<keyword evidence="14" id="KW-1185">Reference proteome</keyword>
<dbReference type="GO" id="GO:0005524">
    <property type="term" value="F:ATP binding"/>
    <property type="evidence" value="ECO:0007669"/>
    <property type="project" value="UniProtKB-KW"/>
</dbReference>
<feature type="binding site" evidence="7">
    <location>
        <position position="204"/>
    </location>
    <ligand>
        <name>ATP</name>
        <dbReference type="ChEBI" id="CHEBI:30616"/>
    </ligand>
</feature>
<evidence type="ECO:0000256" key="1">
    <source>
        <dbReference type="ARBA" id="ARBA00004555"/>
    </source>
</evidence>
<dbReference type="CTD" id="20195013"/>
<evidence type="ECO:0000256" key="8">
    <source>
        <dbReference type="PIRSR" id="PIRSR624869-3"/>
    </source>
</evidence>
<dbReference type="Pfam" id="PF06702">
    <property type="entry name" value="Fam20C"/>
    <property type="match status" value="1"/>
</dbReference>
<reference evidence="12 14" key="2">
    <citation type="journal article" date="2013" name="Nature">
        <title>Insights into bilaterian evolution from three spiralian genomes.</title>
        <authorList>
            <person name="Simakov O."/>
            <person name="Marletaz F."/>
            <person name="Cho S.J."/>
            <person name="Edsinger-Gonzales E."/>
            <person name="Havlak P."/>
            <person name="Hellsten U."/>
            <person name="Kuo D.H."/>
            <person name="Larsson T."/>
            <person name="Lv J."/>
            <person name="Arendt D."/>
            <person name="Savage R."/>
            <person name="Osoegawa K."/>
            <person name="de Jong P."/>
            <person name="Grimwood J."/>
            <person name="Chapman J.A."/>
            <person name="Shapiro H."/>
            <person name="Aerts A."/>
            <person name="Otillar R.P."/>
            <person name="Terry A.Y."/>
            <person name="Boore J.L."/>
            <person name="Grigoriev I.V."/>
            <person name="Lindberg D.R."/>
            <person name="Seaver E.C."/>
            <person name="Weisblat D.A."/>
            <person name="Putnam N.H."/>
            <person name="Rokhsar D.S."/>
        </authorList>
    </citation>
    <scope>NUCLEOTIDE SEQUENCE</scope>
</reference>
<evidence type="ECO:0000259" key="11">
    <source>
        <dbReference type="Pfam" id="PF06702"/>
    </source>
</evidence>
<keyword evidence="8" id="KW-0479">Metal-binding</keyword>
<reference evidence="13" key="3">
    <citation type="submission" date="2015-06" db="UniProtKB">
        <authorList>
            <consortium name="EnsemblMetazoa"/>
        </authorList>
    </citation>
    <scope>IDENTIFICATION</scope>
</reference>
<evidence type="ECO:0000313" key="13">
    <source>
        <dbReference type="EnsemblMetazoa" id="HelroP108618"/>
    </source>
</evidence>
<feature type="active site" evidence="6">
    <location>
        <position position="379"/>
    </location>
</feature>
<keyword evidence="10" id="KW-1133">Transmembrane helix</keyword>
<dbReference type="InParanoid" id="T1EEL1"/>
<reference evidence="14" key="1">
    <citation type="submission" date="2012-12" db="EMBL/GenBank/DDBJ databases">
        <authorList>
            <person name="Hellsten U."/>
            <person name="Grimwood J."/>
            <person name="Chapman J.A."/>
            <person name="Shapiro H."/>
            <person name="Aerts A."/>
            <person name="Otillar R.P."/>
            <person name="Terry A.Y."/>
            <person name="Boore J.L."/>
            <person name="Simakov O."/>
            <person name="Marletaz F."/>
            <person name="Cho S.-J."/>
            <person name="Edsinger-Gonzales E."/>
            <person name="Havlak P."/>
            <person name="Kuo D.-H."/>
            <person name="Larsson T."/>
            <person name="Lv J."/>
            <person name="Arendt D."/>
            <person name="Savage R."/>
            <person name="Osoegawa K."/>
            <person name="de Jong P."/>
            <person name="Lindberg D.R."/>
            <person name="Seaver E.C."/>
            <person name="Weisblat D.A."/>
            <person name="Putnam N.H."/>
            <person name="Grigoriev I.V."/>
            <person name="Rokhsar D.S."/>
        </authorList>
    </citation>
    <scope>NUCLEOTIDE SEQUENCE</scope>
</reference>
<feature type="domain" description="FAM20 C-terminal" evidence="11">
    <location>
        <begin position="278"/>
        <end position="489"/>
    </location>
</feature>